<accession>A0A178N0S9</accession>
<dbReference type="SMART" id="SM00344">
    <property type="entry name" value="HTH_ASNC"/>
    <property type="match status" value="1"/>
</dbReference>
<evidence type="ECO:0000313" key="8">
    <source>
        <dbReference type="EMBL" id="OAN63248.1"/>
    </source>
</evidence>
<dbReference type="Pfam" id="PF17805">
    <property type="entry name" value="AsnC_trans_reg2"/>
    <property type="match status" value="1"/>
</dbReference>
<dbReference type="Pfam" id="PF22451">
    <property type="entry name" value="NirdL-like_HTH"/>
    <property type="match status" value="1"/>
</dbReference>
<keyword evidence="9" id="KW-1185">Reference proteome</keyword>
<comment type="caution">
    <text evidence="8">The sequence shown here is derived from an EMBL/GenBank/DDBJ whole genome shotgun (WGS) entry which is preliminary data.</text>
</comment>
<evidence type="ECO:0000259" key="7">
    <source>
        <dbReference type="Pfam" id="PF22451"/>
    </source>
</evidence>
<gene>
    <name evidence="8" type="ORF">A6A05_06560</name>
</gene>
<sequence>MDDTDRAIINALQGGFPVCDRPFLVAAESLGLTETALIDRIAKLRADGVLSRFGPMYNADRFGGHNTLVAIEVPEDRFDEVAAIVNAFPEVAHNYARAHRLNMWFVVAAQSRAEVDRVLTEVEAATGLTVHDMPKQREFHVGLRFEA</sequence>
<dbReference type="InterPro" id="IPR050684">
    <property type="entry name" value="HTH-Siroheme_Decarb"/>
</dbReference>
<dbReference type="Proteomes" id="UP000078543">
    <property type="component" value="Unassembled WGS sequence"/>
</dbReference>
<evidence type="ECO:0000256" key="5">
    <source>
        <dbReference type="ARBA" id="ARBA00048470"/>
    </source>
</evidence>
<evidence type="ECO:0000256" key="1">
    <source>
        <dbReference type="ARBA" id="ARBA00023239"/>
    </source>
</evidence>
<organism evidence="8 9">
    <name type="scientific">Magnetospirillum moscoviense</name>
    <dbReference type="NCBI Taxonomy" id="1437059"/>
    <lineage>
        <taxon>Bacteria</taxon>
        <taxon>Pseudomonadati</taxon>
        <taxon>Pseudomonadota</taxon>
        <taxon>Alphaproteobacteria</taxon>
        <taxon>Rhodospirillales</taxon>
        <taxon>Rhodospirillaceae</taxon>
        <taxon>Magnetospirillum</taxon>
    </lineage>
</organism>
<dbReference type="STRING" id="1437059.A6A05_06560"/>
<comment type="catalytic activity">
    <reaction evidence="5">
        <text>siroheme + 2 H(+) = 12,18-didecarboxysiroheme + 2 CO2</text>
        <dbReference type="Rhea" id="RHEA:19093"/>
        <dbReference type="ChEBI" id="CHEBI:15378"/>
        <dbReference type="ChEBI" id="CHEBI:16526"/>
        <dbReference type="ChEBI" id="CHEBI:60052"/>
        <dbReference type="ChEBI" id="CHEBI:140497"/>
        <dbReference type="EC" id="4.1.1.111"/>
    </reaction>
</comment>
<evidence type="ECO:0000256" key="4">
    <source>
        <dbReference type="ARBA" id="ARBA00023471"/>
    </source>
</evidence>
<feature type="domain" description="Siroheme decarboxylase AsnC-like ligand binding" evidence="6">
    <location>
        <begin position="64"/>
        <end position="139"/>
    </location>
</feature>
<dbReference type="Gene3D" id="3.30.70.3460">
    <property type="match status" value="1"/>
</dbReference>
<dbReference type="PANTHER" id="PTHR43413">
    <property type="entry name" value="TRANSCRIPTIONAL REGULATOR, ASNC FAMILY"/>
    <property type="match status" value="1"/>
</dbReference>
<keyword evidence="1" id="KW-0456">Lyase</keyword>
<dbReference type="InterPro" id="IPR019888">
    <property type="entry name" value="Tscrpt_reg_AsnC-like"/>
</dbReference>
<dbReference type="PANTHER" id="PTHR43413:SF1">
    <property type="entry name" value="SIROHEME DECARBOXYLASE NIRL SUBUNIT"/>
    <property type="match status" value="1"/>
</dbReference>
<evidence type="ECO:0000259" key="6">
    <source>
        <dbReference type="Pfam" id="PF17805"/>
    </source>
</evidence>
<dbReference type="GO" id="GO:0016829">
    <property type="term" value="F:lyase activity"/>
    <property type="evidence" value="ECO:0007669"/>
    <property type="project" value="UniProtKB-KW"/>
</dbReference>
<comment type="similarity">
    <text evidence="3">Belongs to the Ahb/Nir family.</text>
</comment>
<dbReference type="OrthoDB" id="9806536at2"/>
<dbReference type="InterPro" id="IPR036388">
    <property type="entry name" value="WH-like_DNA-bd_sf"/>
</dbReference>
<name>A0A178N0S9_9PROT</name>
<proteinExistence type="inferred from homology"/>
<reference evidence="8 9" key="1">
    <citation type="submission" date="2016-04" db="EMBL/GenBank/DDBJ databases">
        <title>Draft genome sequence of freshwater magnetotactic bacteria Magnetospirillum marisnigri SP-1 and Magnetospirillum moscoviense BB-1.</title>
        <authorList>
            <person name="Koziaeva V."/>
            <person name="Dziuba M.V."/>
            <person name="Ivanov T.M."/>
            <person name="Kuznetsov B."/>
            <person name="Grouzdev D.S."/>
        </authorList>
    </citation>
    <scope>NUCLEOTIDE SEQUENCE [LARGE SCALE GENOMIC DNA]</scope>
    <source>
        <strain evidence="8 9">BB-1</strain>
    </source>
</reference>
<protein>
    <recommendedName>
        <fullName evidence="4">siroheme decarboxylase</fullName>
        <ecNumber evidence="4">4.1.1.111</ecNumber>
    </recommendedName>
</protein>
<dbReference type="EMBL" id="LWQU01000043">
    <property type="protein sequence ID" value="OAN63248.1"/>
    <property type="molecule type" value="Genomic_DNA"/>
</dbReference>
<dbReference type="InterPro" id="IPR053953">
    <property type="entry name" value="NirdL-like_HTH"/>
</dbReference>
<dbReference type="InterPro" id="IPR040523">
    <property type="entry name" value="AsnC_trans_reg2"/>
</dbReference>
<feature type="domain" description="Siroheme decarboxylase NirL-like HTH" evidence="7">
    <location>
        <begin position="5"/>
        <end position="50"/>
    </location>
</feature>
<dbReference type="AlphaFoldDB" id="A0A178N0S9"/>
<evidence type="ECO:0000313" key="9">
    <source>
        <dbReference type="Proteomes" id="UP000078543"/>
    </source>
</evidence>
<evidence type="ECO:0000256" key="2">
    <source>
        <dbReference type="ARBA" id="ARBA00023444"/>
    </source>
</evidence>
<dbReference type="Gene3D" id="1.10.10.10">
    <property type="entry name" value="Winged helix-like DNA-binding domain superfamily/Winged helix DNA-binding domain"/>
    <property type="match status" value="1"/>
</dbReference>
<comment type="pathway">
    <text evidence="2">Porphyrin-containing compound metabolism.</text>
</comment>
<dbReference type="EC" id="4.1.1.111" evidence="4"/>
<evidence type="ECO:0000256" key="3">
    <source>
        <dbReference type="ARBA" id="ARBA00023457"/>
    </source>
</evidence>